<feature type="signal peptide" evidence="2">
    <location>
        <begin position="1"/>
        <end position="15"/>
    </location>
</feature>
<dbReference type="AlphaFoldDB" id="A0A9J5XEC8"/>
<evidence type="ECO:0000313" key="4">
    <source>
        <dbReference type="Proteomes" id="UP000824120"/>
    </source>
</evidence>
<feature type="chain" id="PRO_5039899933" description="Secreted protein" evidence="2">
    <location>
        <begin position="16"/>
        <end position="92"/>
    </location>
</feature>
<dbReference type="EMBL" id="JACXVP010000009">
    <property type="protein sequence ID" value="KAG5586013.1"/>
    <property type="molecule type" value="Genomic_DNA"/>
</dbReference>
<comment type="caution">
    <text evidence="3">The sequence shown here is derived from an EMBL/GenBank/DDBJ whole genome shotgun (WGS) entry which is preliminary data.</text>
</comment>
<evidence type="ECO:0000256" key="1">
    <source>
        <dbReference type="SAM" id="MobiDB-lite"/>
    </source>
</evidence>
<evidence type="ECO:0000313" key="3">
    <source>
        <dbReference type="EMBL" id="KAG5586013.1"/>
    </source>
</evidence>
<accession>A0A9J5XEC8</accession>
<keyword evidence="4" id="KW-1185">Reference proteome</keyword>
<protein>
    <recommendedName>
        <fullName evidence="5">Secreted protein</fullName>
    </recommendedName>
</protein>
<name>A0A9J5XEC8_SOLCO</name>
<feature type="region of interest" description="Disordered" evidence="1">
    <location>
        <begin position="70"/>
        <end position="92"/>
    </location>
</feature>
<feature type="compositionally biased region" description="Low complexity" evidence="1">
    <location>
        <begin position="70"/>
        <end position="83"/>
    </location>
</feature>
<dbReference type="Proteomes" id="UP000824120">
    <property type="component" value="Chromosome 9"/>
</dbReference>
<keyword evidence="2" id="KW-0732">Signal</keyword>
<evidence type="ECO:0000256" key="2">
    <source>
        <dbReference type="SAM" id="SignalP"/>
    </source>
</evidence>
<evidence type="ECO:0008006" key="5">
    <source>
        <dbReference type="Google" id="ProtNLM"/>
    </source>
</evidence>
<proteinExistence type="predicted"/>
<sequence>MRANSLLHFLKCVLSRPVPPCAPVVLCFMVNLHFEQVSIRYVKKVGIWGISFCSGNSVAGLVGLGVSSSSSFISTSSSNSSSKLVKRRFNVS</sequence>
<organism evidence="3 4">
    <name type="scientific">Solanum commersonii</name>
    <name type="common">Commerson's wild potato</name>
    <name type="synonym">Commerson's nightshade</name>
    <dbReference type="NCBI Taxonomy" id="4109"/>
    <lineage>
        <taxon>Eukaryota</taxon>
        <taxon>Viridiplantae</taxon>
        <taxon>Streptophyta</taxon>
        <taxon>Embryophyta</taxon>
        <taxon>Tracheophyta</taxon>
        <taxon>Spermatophyta</taxon>
        <taxon>Magnoliopsida</taxon>
        <taxon>eudicotyledons</taxon>
        <taxon>Gunneridae</taxon>
        <taxon>Pentapetalae</taxon>
        <taxon>asterids</taxon>
        <taxon>lamiids</taxon>
        <taxon>Solanales</taxon>
        <taxon>Solanaceae</taxon>
        <taxon>Solanoideae</taxon>
        <taxon>Solaneae</taxon>
        <taxon>Solanum</taxon>
    </lineage>
</organism>
<gene>
    <name evidence="3" type="ORF">H5410_046447</name>
</gene>
<reference evidence="3 4" key="1">
    <citation type="submission" date="2020-09" db="EMBL/GenBank/DDBJ databases">
        <title>De no assembly of potato wild relative species, Solanum commersonii.</title>
        <authorList>
            <person name="Cho K."/>
        </authorList>
    </citation>
    <scope>NUCLEOTIDE SEQUENCE [LARGE SCALE GENOMIC DNA]</scope>
    <source>
        <strain evidence="3">LZ3.2</strain>
        <tissue evidence="3">Leaf</tissue>
    </source>
</reference>